<dbReference type="EMBL" id="LXHC01000005">
    <property type="protein sequence ID" value="OAU97815.1"/>
    <property type="molecule type" value="Genomic_DNA"/>
</dbReference>
<keyword evidence="11" id="KW-0998">Cell outer membrane</keyword>
<evidence type="ECO:0000256" key="6">
    <source>
        <dbReference type="ARBA" id="ARBA00022729"/>
    </source>
</evidence>
<keyword evidence="8" id="KW-0472">Membrane</keyword>
<comment type="caution">
    <text evidence="14">The sequence shown here is derived from an EMBL/GenBank/DDBJ whole genome shotgun (WGS) entry which is preliminary data.</text>
</comment>
<comment type="subunit">
    <text evidence="3">Monomer.</text>
</comment>
<keyword evidence="7" id="KW-0653">Protein transport</keyword>
<name>A0A198UN99_MORCA</name>
<dbReference type="InterPro" id="IPR004565">
    <property type="entry name" value="OM_lipoprot_LolB"/>
</dbReference>
<evidence type="ECO:0000256" key="4">
    <source>
        <dbReference type="ARBA" id="ARBA00016202"/>
    </source>
</evidence>
<dbReference type="RefSeq" id="WP_064621293.1">
    <property type="nucleotide sequence ID" value="NZ_LXHC01000005.1"/>
</dbReference>
<protein>
    <recommendedName>
        <fullName evidence="4">Outer-membrane lipoprotein LolB</fullName>
    </recommendedName>
</protein>
<dbReference type="InterPro" id="IPR029046">
    <property type="entry name" value="LolA/LolB/LppX"/>
</dbReference>
<evidence type="ECO:0000256" key="7">
    <source>
        <dbReference type="ARBA" id="ARBA00022927"/>
    </source>
</evidence>
<comment type="subcellular location">
    <subcellularLocation>
        <location evidence="1">Cell outer membrane</location>
        <topology evidence="1">Lipid-anchor</topology>
    </subcellularLocation>
</comment>
<sequence>MKKIAFAALSVSVLLLSACTNIQPSTQTPTTLPTADTPLKFAITGKIGVVTTTPEGRQAGSAFYAWAQEDNRFSIDLTGALGIGATQIRYNGTTAALDSERTGTITADTPEALLLTATGWQAPISQLPHWILGRSAPDDSTADYDHLGRLVSAANGAWHAQFDYDKTSLPSRLHITHTNQHSITMTVAHQ</sequence>
<dbReference type="eggNOG" id="COG3017">
    <property type="taxonomic scope" value="Bacteria"/>
</dbReference>
<evidence type="ECO:0000256" key="5">
    <source>
        <dbReference type="ARBA" id="ARBA00022448"/>
    </source>
</evidence>
<dbReference type="PROSITE" id="PS51257">
    <property type="entry name" value="PROKAR_LIPOPROTEIN"/>
    <property type="match status" value="1"/>
</dbReference>
<dbReference type="GO" id="GO:0015031">
    <property type="term" value="P:protein transport"/>
    <property type="evidence" value="ECO:0007669"/>
    <property type="project" value="UniProtKB-KW"/>
</dbReference>
<evidence type="ECO:0000256" key="3">
    <source>
        <dbReference type="ARBA" id="ARBA00011245"/>
    </source>
</evidence>
<proteinExistence type="inferred from homology"/>
<evidence type="ECO:0000256" key="12">
    <source>
        <dbReference type="ARBA" id="ARBA00023288"/>
    </source>
</evidence>
<evidence type="ECO:0000256" key="13">
    <source>
        <dbReference type="SAM" id="SignalP"/>
    </source>
</evidence>
<dbReference type="OrthoDB" id="9797618at2"/>
<evidence type="ECO:0000313" key="15">
    <source>
        <dbReference type="Proteomes" id="UP000078228"/>
    </source>
</evidence>
<evidence type="ECO:0000256" key="1">
    <source>
        <dbReference type="ARBA" id="ARBA00004459"/>
    </source>
</evidence>
<dbReference type="SUPFAM" id="SSF89392">
    <property type="entry name" value="Prokaryotic lipoproteins and lipoprotein localization factors"/>
    <property type="match status" value="1"/>
</dbReference>
<keyword evidence="6 13" id="KW-0732">Signal</keyword>
<dbReference type="CDD" id="cd16326">
    <property type="entry name" value="LolB"/>
    <property type="match status" value="1"/>
</dbReference>
<comment type="similarity">
    <text evidence="2">Belongs to the LolB family.</text>
</comment>
<dbReference type="Gene3D" id="2.50.20.10">
    <property type="entry name" value="Lipoprotein localisation LolA/LolB/LppX"/>
    <property type="match status" value="1"/>
</dbReference>
<evidence type="ECO:0000313" key="14">
    <source>
        <dbReference type="EMBL" id="OAU97815.1"/>
    </source>
</evidence>
<dbReference type="Proteomes" id="UP000078228">
    <property type="component" value="Unassembled WGS sequence"/>
</dbReference>
<feature type="chain" id="PRO_5008279791" description="Outer-membrane lipoprotein LolB" evidence="13">
    <location>
        <begin position="23"/>
        <end position="190"/>
    </location>
</feature>
<keyword evidence="15" id="KW-1185">Reference proteome</keyword>
<evidence type="ECO:0000256" key="11">
    <source>
        <dbReference type="ARBA" id="ARBA00023237"/>
    </source>
</evidence>
<organism evidence="14 15">
    <name type="scientific">Moraxella catarrhalis</name>
    <name type="common">Branhamella catarrhalis</name>
    <dbReference type="NCBI Taxonomy" id="480"/>
    <lineage>
        <taxon>Bacteria</taxon>
        <taxon>Pseudomonadati</taxon>
        <taxon>Pseudomonadota</taxon>
        <taxon>Gammaproteobacteria</taxon>
        <taxon>Moraxellales</taxon>
        <taxon>Moraxellaceae</taxon>
        <taxon>Moraxella</taxon>
    </lineage>
</organism>
<dbReference type="GO" id="GO:0009279">
    <property type="term" value="C:cell outer membrane"/>
    <property type="evidence" value="ECO:0007669"/>
    <property type="project" value="UniProtKB-SubCell"/>
</dbReference>
<keyword evidence="12 14" id="KW-0449">Lipoprotein</keyword>
<feature type="signal peptide" evidence="13">
    <location>
        <begin position="1"/>
        <end position="22"/>
    </location>
</feature>
<keyword evidence="10" id="KW-0143">Chaperone</keyword>
<reference evidence="14 15" key="1">
    <citation type="journal article" date="2016" name="Genome Biol. Evol.">
        <title>Comparative Genomic Analyses of the Moraxella catarrhalis Serosensitive and Seroresistant Lineages Demonstrate Their Independent Evolution.</title>
        <authorList>
            <person name="Earl J.P."/>
            <person name="de Vries S.P."/>
            <person name="Ahmed A."/>
            <person name="Powell E."/>
            <person name="Schultz M.P."/>
            <person name="Hermans P.W."/>
            <person name="Hill D.J."/>
            <person name="Zhou Z."/>
            <person name="Constantinidou C.I."/>
            <person name="Hu F.Z."/>
            <person name="Bootsma H.J."/>
            <person name="Ehrlich G.D."/>
        </authorList>
    </citation>
    <scope>NUCLEOTIDE SEQUENCE [LARGE SCALE GENOMIC DNA]</scope>
    <source>
        <strain evidence="14 15">Z7542</strain>
    </source>
</reference>
<dbReference type="PATRIC" id="fig|480.237.peg.655"/>
<keyword evidence="9" id="KW-0564">Palmitate</keyword>
<evidence type="ECO:0000256" key="2">
    <source>
        <dbReference type="ARBA" id="ARBA00009696"/>
    </source>
</evidence>
<dbReference type="AlphaFoldDB" id="A0A198UN99"/>
<dbReference type="Pfam" id="PF03550">
    <property type="entry name" value="LolB"/>
    <property type="match status" value="1"/>
</dbReference>
<accession>A0A198UN99</accession>
<gene>
    <name evidence="14" type="ORF">AO384_0501</name>
</gene>
<evidence type="ECO:0000256" key="9">
    <source>
        <dbReference type="ARBA" id="ARBA00023139"/>
    </source>
</evidence>
<evidence type="ECO:0000256" key="8">
    <source>
        <dbReference type="ARBA" id="ARBA00023136"/>
    </source>
</evidence>
<evidence type="ECO:0000256" key="10">
    <source>
        <dbReference type="ARBA" id="ARBA00023186"/>
    </source>
</evidence>
<keyword evidence="5" id="KW-0813">Transport</keyword>